<comment type="subcellular location">
    <subcellularLocation>
        <location evidence="1">Cell membrane</location>
        <topology evidence="1">Multi-pass membrane protein</topology>
    </subcellularLocation>
</comment>
<keyword evidence="7 9" id="KW-0472">Membrane</keyword>
<keyword evidence="2" id="KW-1003">Cell membrane</keyword>
<keyword evidence="3" id="KW-0328">Glycosyltransferase</keyword>
<protein>
    <recommendedName>
        <fullName evidence="10">Glycosyltransferase RgtA/B/C/D-like domain-containing protein</fullName>
    </recommendedName>
</protein>
<dbReference type="Proteomes" id="UP000254150">
    <property type="component" value="Unassembled WGS sequence"/>
</dbReference>
<dbReference type="PANTHER" id="PTHR33908">
    <property type="entry name" value="MANNOSYLTRANSFERASE YKCB-RELATED"/>
    <property type="match status" value="1"/>
</dbReference>
<reference evidence="11 12" key="1">
    <citation type="submission" date="2018-06" db="EMBL/GenBank/DDBJ databases">
        <authorList>
            <consortium name="Pathogen Informatics"/>
            <person name="Doyle S."/>
        </authorList>
    </citation>
    <scope>NUCLEOTIDE SEQUENCE [LARGE SCALE GENOMIC DNA]</scope>
    <source>
        <strain evidence="11 12">NCTC7807</strain>
    </source>
</reference>
<dbReference type="AlphaFoldDB" id="A0A380NYT5"/>
<dbReference type="EMBL" id="UHID01000006">
    <property type="protein sequence ID" value="SUP57188.1"/>
    <property type="molecule type" value="Genomic_DNA"/>
</dbReference>
<evidence type="ECO:0000256" key="8">
    <source>
        <dbReference type="SAM" id="MobiDB-lite"/>
    </source>
</evidence>
<feature type="transmembrane region" description="Helical" evidence="9">
    <location>
        <begin position="422"/>
        <end position="439"/>
    </location>
</feature>
<feature type="compositionally biased region" description="Low complexity" evidence="8">
    <location>
        <begin position="1"/>
        <end position="12"/>
    </location>
</feature>
<feature type="transmembrane region" description="Helical" evidence="9">
    <location>
        <begin position="382"/>
        <end position="402"/>
    </location>
</feature>
<name>A0A380NYT5_STRGR</name>
<feature type="transmembrane region" description="Helical" evidence="9">
    <location>
        <begin position="293"/>
        <end position="314"/>
    </location>
</feature>
<evidence type="ECO:0000313" key="11">
    <source>
        <dbReference type="EMBL" id="SUP57188.1"/>
    </source>
</evidence>
<feature type="region of interest" description="Disordered" evidence="8">
    <location>
        <begin position="1"/>
        <end position="54"/>
    </location>
</feature>
<keyword evidence="4" id="KW-0808">Transferase</keyword>
<evidence type="ECO:0000259" key="10">
    <source>
        <dbReference type="Pfam" id="PF13231"/>
    </source>
</evidence>
<evidence type="ECO:0000256" key="7">
    <source>
        <dbReference type="ARBA" id="ARBA00023136"/>
    </source>
</evidence>
<feature type="transmembrane region" description="Helical" evidence="9">
    <location>
        <begin position="445"/>
        <end position="465"/>
    </location>
</feature>
<keyword evidence="5 9" id="KW-0812">Transmembrane</keyword>
<feature type="transmembrane region" description="Helical" evidence="9">
    <location>
        <begin position="204"/>
        <end position="224"/>
    </location>
</feature>
<dbReference type="InterPro" id="IPR038731">
    <property type="entry name" value="RgtA/B/C-like"/>
</dbReference>
<dbReference type="InterPro" id="IPR050297">
    <property type="entry name" value="LipidA_mod_glycosyltrf_83"/>
</dbReference>
<keyword evidence="6 9" id="KW-1133">Transmembrane helix</keyword>
<feature type="transmembrane region" description="Helical" evidence="9">
    <location>
        <begin position="254"/>
        <end position="273"/>
    </location>
</feature>
<evidence type="ECO:0000256" key="2">
    <source>
        <dbReference type="ARBA" id="ARBA00022475"/>
    </source>
</evidence>
<feature type="domain" description="Glycosyltransferase RgtA/B/C/D-like" evidence="10">
    <location>
        <begin position="184"/>
        <end position="342"/>
    </location>
</feature>
<evidence type="ECO:0000256" key="5">
    <source>
        <dbReference type="ARBA" id="ARBA00022692"/>
    </source>
</evidence>
<organism evidence="11 12">
    <name type="scientific">Streptomyces griseus</name>
    <dbReference type="NCBI Taxonomy" id="1911"/>
    <lineage>
        <taxon>Bacteria</taxon>
        <taxon>Bacillati</taxon>
        <taxon>Actinomycetota</taxon>
        <taxon>Actinomycetes</taxon>
        <taxon>Kitasatosporales</taxon>
        <taxon>Streptomycetaceae</taxon>
        <taxon>Streptomyces</taxon>
    </lineage>
</organism>
<gene>
    <name evidence="11" type="ORF">NCTC7807_03040</name>
</gene>
<accession>A0A380NYT5</accession>
<dbReference type="Pfam" id="PF13231">
    <property type="entry name" value="PMT_2"/>
    <property type="match status" value="1"/>
</dbReference>
<feature type="transmembrane region" description="Helical" evidence="9">
    <location>
        <begin position="326"/>
        <end position="342"/>
    </location>
</feature>
<dbReference type="GO" id="GO:0016763">
    <property type="term" value="F:pentosyltransferase activity"/>
    <property type="evidence" value="ECO:0007669"/>
    <property type="project" value="TreeGrafter"/>
</dbReference>
<evidence type="ECO:0000313" key="12">
    <source>
        <dbReference type="Proteomes" id="UP000254150"/>
    </source>
</evidence>
<dbReference type="PANTHER" id="PTHR33908:SF11">
    <property type="entry name" value="MEMBRANE PROTEIN"/>
    <property type="match status" value="1"/>
</dbReference>
<sequence>MGRPALLRSARSPRARAPPPTREAARPARCVLTARQTTESTAEEPAGPIPVPGKRPAPPWAWRTGAALTALAALQQLALACGLPLPGWQPWPLLLAAAPLLWWGRAGLLSGLAALPGPPPALRARLAAVPPGALVAAVLGLAALLWAALQDHEPWIGHEESVYANKARSWTEGGPPAAGWGEYRPPGLPLLGTLALRLHDDVGALRAVTLLLALAMLATTYLVAARWTTPHRAVLTVLLVLCGLGFLRRLPEFLNDIGSTGLLLVVVFLLTRAQERPGSRALLALPPFVLAAFYLRYGVAGNLAAILLAALLAYGPRAWLAQGRRLAVAGGVVLAGLVPHFVHATQVTGSPLGLVFWATSQAERQFVGDGLLYYLAIFPYRLAGDLGGVLMAAGLVAAYPAVRRLRGKGAGGEPVPGARRRAFLGLTSVLIFVLLGVATDGEPRFVYLPVVLLTVLGVQALAEAAGEQRRRLLAAVGVLALLTAAGTARVVAHGAMPGPTGQARSTVPVARALAHDGDPCLLVTGYGPETGWYSGCDAVTYRQYRAAPPPAAGTRVAFIRYAHGRHQPGDRALAELTRGLEPTVRRFPATGVLGAATVVTVRARG</sequence>
<evidence type="ECO:0000256" key="4">
    <source>
        <dbReference type="ARBA" id="ARBA00022679"/>
    </source>
</evidence>
<evidence type="ECO:0000256" key="9">
    <source>
        <dbReference type="SAM" id="Phobius"/>
    </source>
</evidence>
<dbReference type="GO" id="GO:0005886">
    <property type="term" value="C:plasma membrane"/>
    <property type="evidence" value="ECO:0007669"/>
    <property type="project" value="UniProtKB-SubCell"/>
</dbReference>
<evidence type="ECO:0000256" key="3">
    <source>
        <dbReference type="ARBA" id="ARBA00022676"/>
    </source>
</evidence>
<evidence type="ECO:0000256" key="1">
    <source>
        <dbReference type="ARBA" id="ARBA00004651"/>
    </source>
</evidence>
<feature type="transmembrane region" description="Helical" evidence="9">
    <location>
        <begin position="127"/>
        <end position="149"/>
    </location>
</feature>
<proteinExistence type="predicted"/>
<dbReference type="GO" id="GO:0009103">
    <property type="term" value="P:lipopolysaccharide biosynthetic process"/>
    <property type="evidence" value="ECO:0007669"/>
    <property type="project" value="UniProtKB-ARBA"/>
</dbReference>
<feature type="transmembrane region" description="Helical" evidence="9">
    <location>
        <begin position="230"/>
        <end position="247"/>
    </location>
</feature>
<feature type="transmembrane region" description="Helical" evidence="9">
    <location>
        <begin position="472"/>
        <end position="492"/>
    </location>
</feature>
<evidence type="ECO:0000256" key="6">
    <source>
        <dbReference type="ARBA" id="ARBA00022989"/>
    </source>
</evidence>